<dbReference type="GO" id="GO:0022857">
    <property type="term" value="F:transmembrane transporter activity"/>
    <property type="evidence" value="ECO:0007669"/>
    <property type="project" value="InterPro"/>
</dbReference>
<evidence type="ECO:0000256" key="2">
    <source>
        <dbReference type="ARBA" id="ARBA00022448"/>
    </source>
</evidence>
<dbReference type="SUPFAM" id="SSF103473">
    <property type="entry name" value="MFS general substrate transporter"/>
    <property type="match status" value="1"/>
</dbReference>
<feature type="transmembrane region" description="Helical" evidence="7">
    <location>
        <begin position="352"/>
        <end position="374"/>
    </location>
</feature>
<dbReference type="EMBL" id="JANYMP010000003">
    <property type="protein sequence ID" value="MCS7476758.1"/>
    <property type="molecule type" value="Genomic_DNA"/>
</dbReference>
<evidence type="ECO:0000256" key="1">
    <source>
        <dbReference type="ARBA" id="ARBA00004651"/>
    </source>
</evidence>
<feature type="transmembrane region" description="Helical" evidence="7">
    <location>
        <begin position="218"/>
        <end position="241"/>
    </location>
</feature>
<keyword evidence="2" id="KW-0813">Transport</keyword>
<reference evidence="8" key="1">
    <citation type="submission" date="2022-08" db="EMBL/GenBank/DDBJ databases">
        <authorList>
            <person name="Tistechok S."/>
            <person name="Samborskyy M."/>
            <person name="Roman I."/>
        </authorList>
    </citation>
    <scope>NUCLEOTIDE SEQUENCE</scope>
    <source>
        <strain evidence="8">DSM 103496</strain>
    </source>
</reference>
<feature type="transmembrane region" description="Helical" evidence="7">
    <location>
        <begin position="285"/>
        <end position="303"/>
    </location>
</feature>
<dbReference type="PANTHER" id="PTHR23517:SF2">
    <property type="entry name" value="MULTIDRUG RESISTANCE PROTEIN MDTH"/>
    <property type="match status" value="1"/>
</dbReference>
<dbReference type="InterPro" id="IPR050171">
    <property type="entry name" value="MFS_Transporters"/>
</dbReference>
<evidence type="ECO:0000256" key="7">
    <source>
        <dbReference type="SAM" id="Phobius"/>
    </source>
</evidence>
<feature type="transmembrane region" description="Helical" evidence="7">
    <location>
        <begin position="253"/>
        <end position="273"/>
    </location>
</feature>
<evidence type="ECO:0000256" key="4">
    <source>
        <dbReference type="ARBA" id="ARBA00022692"/>
    </source>
</evidence>
<evidence type="ECO:0000256" key="6">
    <source>
        <dbReference type="ARBA" id="ARBA00023136"/>
    </source>
</evidence>
<dbReference type="PANTHER" id="PTHR23517">
    <property type="entry name" value="RESISTANCE PROTEIN MDTM, PUTATIVE-RELATED-RELATED"/>
    <property type="match status" value="1"/>
</dbReference>
<evidence type="ECO:0000313" key="9">
    <source>
        <dbReference type="Proteomes" id="UP001141259"/>
    </source>
</evidence>
<dbReference type="Proteomes" id="UP001141259">
    <property type="component" value="Unassembled WGS sequence"/>
</dbReference>
<keyword evidence="6 7" id="KW-0472">Membrane</keyword>
<accession>A0A9X3A0A3</accession>
<dbReference type="InterPro" id="IPR036259">
    <property type="entry name" value="MFS_trans_sf"/>
</dbReference>
<evidence type="ECO:0000256" key="3">
    <source>
        <dbReference type="ARBA" id="ARBA00022475"/>
    </source>
</evidence>
<feature type="transmembrane region" description="Helical" evidence="7">
    <location>
        <begin position="309"/>
        <end position="331"/>
    </location>
</feature>
<feature type="transmembrane region" description="Helical" evidence="7">
    <location>
        <begin position="380"/>
        <end position="402"/>
    </location>
</feature>
<dbReference type="RefSeq" id="WP_259622273.1">
    <property type="nucleotide sequence ID" value="NZ_JANYMP010000003.1"/>
</dbReference>
<dbReference type="Pfam" id="PF07690">
    <property type="entry name" value="MFS_1"/>
    <property type="match status" value="1"/>
</dbReference>
<dbReference type="Gene3D" id="1.20.1250.20">
    <property type="entry name" value="MFS general substrate transporter like domains"/>
    <property type="match status" value="1"/>
</dbReference>
<sequence length="411" mass="43091">MTSVRENVIRQVYPPPGPIRVLFSANMAHGLANGMLLTVLILYFTTSVGIPAAQVGIGLTIAAGLRMFVGVPAGHLLDVIGVRTGTIAFHLVQGTLITGYVFVDGPVAFAVVASLVYMAESGAYSGQAALVAAAMPSEERIKARAYTRAANNIGFSVGALIGGLALTANSPRVYVSLLLVCAVMYAASGLVYVKLPAVRRVERPATASRWEVLRDKPFAVFGLLNVVLVMNVGILLVALPIWISQKTNAPPVVYSGILLLNTVMVVLLQVRASKGAETVEGGGRALRRCGVLLALCCALFALAADRPVWLAVTFLFAGAAVHAISELLYSAGSWALAYELAPEHAHGQYQGFFGMTSNFGTMVTPIVVTTLIIGPGWPGWLALGVVLLVAGLLAPSIARWAATTRAAERAA</sequence>
<dbReference type="InterPro" id="IPR011701">
    <property type="entry name" value="MFS"/>
</dbReference>
<comment type="subcellular location">
    <subcellularLocation>
        <location evidence="1">Cell membrane</location>
        <topology evidence="1">Multi-pass membrane protein</topology>
    </subcellularLocation>
</comment>
<protein>
    <submittedName>
        <fullName evidence="8">MFS transporter</fullName>
    </submittedName>
</protein>
<evidence type="ECO:0000256" key="5">
    <source>
        <dbReference type="ARBA" id="ARBA00022989"/>
    </source>
</evidence>
<evidence type="ECO:0000313" key="8">
    <source>
        <dbReference type="EMBL" id="MCS7476758.1"/>
    </source>
</evidence>
<organism evidence="8 9">
    <name type="scientific">Umezawaea endophytica</name>
    <dbReference type="NCBI Taxonomy" id="1654476"/>
    <lineage>
        <taxon>Bacteria</taxon>
        <taxon>Bacillati</taxon>
        <taxon>Actinomycetota</taxon>
        <taxon>Actinomycetes</taxon>
        <taxon>Pseudonocardiales</taxon>
        <taxon>Pseudonocardiaceae</taxon>
        <taxon>Umezawaea</taxon>
    </lineage>
</organism>
<dbReference type="GO" id="GO:0005886">
    <property type="term" value="C:plasma membrane"/>
    <property type="evidence" value="ECO:0007669"/>
    <property type="project" value="UniProtKB-SubCell"/>
</dbReference>
<comment type="caution">
    <text evidence="8">The sequence shown here is derived from an EMBL/GenBank/DDBJ whole genome shotgun (WGS) entry which is preliminary data.</text>
</comment>
<feature type="transmembrane region" description="Helical" evidence="7">
    <location>
        <begin position="145"/>
        <end position="167"/>
    </location>
</feature>
<proteinExistence type="predicted"/>
<dbReference type="AlphaFoldDB" id="A0A9X3A0A3"/>
<name>A0A9X3A0A3_9PSEU</name>
<keyword evidence="5 7" id="KW-1133">Transmembrane helix</keyword>
<feature type="transmembrane region" description="Helical" evidence="7">
    <location>
        <begin position="173"/>
        <end position="193"/>
    </location>
</feature>
<keyword evidence="4 7" id="KW-0812">Transmembrane</keyword>
<keyword evidence="9" id="KW-1185">Reference proteome</keyword>
<keyword evidence="3" id="KW-1003">Cell membrane</keyword>
<gene>
    <name evidence="8" type="ORF">NZH93_07820</name>
</gene>